<comment type="caution">
    <text evidence="1">The sequence shown here is derived from an EMBL/GenBank/DDBJ whole genome shotgun (WGS) entry which is preliminary data.</text>
</comment>
<dbReference type="AlphaFoldDB" id="A0A8S2RTA4"/>
<dbReference type="Proteomes" id="UP000681720">
    <property type="component" value="Unassembled WGS sequence"/>
</dbReference>
<sequence length="130" mass="15000">NIHPITSEREKVVYLDFLSDSETNMQELLERLTIYGNSRNVQLFQLIDLNLLSAESAYGEKEKFETLKERLDECAAYRRSMIVYDLDSLIGVNRSEGNSSMGRSTNLSLINHNVYTYIKDKFQSAYIQSS</sequence>
<feature type="non-terminal residue" evidence="1">
    <location>
        <position position="130"/>
    </location>
</feature>
<evidence type="ECO:0000313" key="1">
    <source>
        <dbReference type="EMBL" id="CAF4168496.1"/>
    </source>
</evidence>
<dbReference type="EMBL" id="CAJOBJ010013038">
    <property type="protein sequence ID" value="CAF4168496.1"/>
    <property type="molecule type" value="Genomic_DNA"/>
</dbReference>
<name>A0A8S2RTA4_9BILA</name>
<evidence type="ECO:0000313" key="2">
    <source>
        <dbReference type="Proteomes" id="UP000681720"/>
    </source>
</evidence>
<accession>A0A8S2RTA4</accession>
<proteinExistence type="predicted"/>
<reference evidence="1" key="1">
    <citation type="submission" date="2021-02" db="EMBL/GenBank/DDBJ databases">
        <authorList>
            <person name="Nowell W R."/>
        </authorList>
    </citation>
    <scope>NUCLEOTIDE SEQUENCE</scope>
</reference>
<feature type="non-terminal residue" evidence="1">
    <location>
        <position position="1"/>
    </location>
</feature>
<protein>
    <submittedName>
        <fullName evidence="1">Uncharacterized protein</fullName>
    </submittedName>
</protein>
<gene>
    <name evidence="1" type="ORF">GIL414_LOCUS20253</name>
</gene>
<organism evidence="1 2">
    <name type="scientific">Rotaria magnacalcarata</name>
    <dbReference type="NCBI Taxonomy" id="392030"/>
    <lineage>
        <taxon>Eukaryota</taxon>
        <taxon>Metazoa</taxon>
        <taxon>Spiralia</taxon>
        <taxon>Gnathifera</taxon>
        <taxon>Rotifera</taxon>
        <taxon>Eurotatoria</taxon>
        <taxon>Bdelloidea</taxon>
        <taxon>Philodinida</taxon>
        <taxon>Philodinidae</taxon>
        <taxon>Rotaria</taxon>
    </lineage>
</organism>